<dbReference type="InterPro" id="IPR004074">
    <property type="entry name" value="IL-1_rcpt_I/II-typ"/>
</dbReference>
<dbReference type="InterPro" id="IPR015621">
    <property type="entry name" value="IL-1_rcpt_fam"/>
</dbReference>
<dbReference type="Bgee" id="ENSORLG00000024138">
    <property type="expression patterns" value="Expressed in pharyngeal gill and 11 other cell types or tissues"/>
</dbReference>
<keyword evidence="12" id="KW-1185">Reference proteome</keyword>
<dbReference type="GO" id="GO:0007166">
    <property type="term" value="P:cell surface receptor signaling pathway"/>
    <property type="evidence" value="ECO:0000318"/>
    <property type="project" value="GO_Central"/>
</dbReference>
<name>A0A3B3HD93_ORYLA</name>
<keyword evidence="6" id="KW-0393">Immunoglobulin domain</keyword>
<evidence type="ECO:0000313" key="12">
    <source>
        <dbReference type="Proteomes" id="UP000001038"/>
    </source>
</evidence>
<dbReference type="GO" id="GO:0009986">
    <property type="term" value="C:cell surface"/>
    <property type="evidence" value="ECO:0000318"/>
    <property type="project" value="GO_Central"/>
</dbReference>
<dbReference type="Gene3D" id="2.60.40.10">
    <property type="entry name" value="Immunoglobulins"/>
    <property type="match status" value="3"/>
</dbReference>
<feature type="signal peptide" evidence="8">
    <location>
        <begin position="1"/>
        <end position="29"/>
    </location>
</feature>
<dbReference type="Pfam" id="PF01582">
    <property type="entry name" value="TIR"/>
    <property type="match status" value="2"/>
</dbReference>
<sequence length="644" mass="73177">MQTTTQTAMDLGSTLKSILLFIWISKLCAEMSADNCTNYKLQFERVFSVPGDVAMLNSTLVSPDVFDYTTVPYNITWYNLKTGEEMSNLTHKVFVLKETLWFLNVTMEDDGEYVTILRTPSHCYTQSTKLVVETPVSGECGRPQKAYQELTKGVADTLNCPLMGYITKLHSYNISSSLRWNKGCDPIADGTDKYTYRGQTLLSFDLVDSDDDSYYTCTLTFILGGFGGSVSETIVAPVIDDTSFGPQVHQPANEIIKANKGSNFTKKCLVFVPGSGMSFVDVLWLAGDDYIFNTQPSERIYTSEQRIWTQDDPKGFWFETQLSFTELRDEDFNINYTCRAHSFRGHPEASFTLVPADPNIMLPIGCVLSGVMVLFITTVTVYYIFKVDLVLWFRRAFPVLYANKDLDGKVFDAYVAYPQHYGFGFREEVEKFALQMLPQVLEKACGYKLFIAGRDCLPGQSMVDSVEENIQASRRFLLLYTASTFISKRHTSNNNNIFKSSDESVDAESKTCESSMDLDSSSAYTDTRQHLECVAAMHRALLERSLKVVLVELEEISPDQLALFPESVQHLRKKQGAVCLWKDFKTRQKWRTLWMTREDEGPRKDSPLSASSCPSSRFWKEIRYHMPVRGKRVVYPEKTALLNV</sequence>
<dbReference type="InParanoid" id="A0A3B3HD93"/>
<keyword evidence="4" id="KW-1015">Disulfide bond</keyword>
<evidence type="ECO:0000256" key="7">
    <source>
        <dbReference type="SAM" id="Phobius"/>
    </source>
</evidence>
<evidence type="ECO:0000259" key="9">
    <source>
        <dbReference type="PROSITE" id="PS50104"/>
    </source>
</evidence>
<dbReference type="PANTHER" id="PTHR11890">
    <property type="entry name" value="INTERLEUKIN-1 RECEPTOR FAMILY MEMBER"/>
    <property type="match status" value="1"/>
</dbReference>
<evidence type="ECO:0000256" key="1">
    <source>
        <dbReference type="ARBA" id="ARBA00009752"/>
    </source>
</evidence>
<dbReference type="Gene3D" id="3.40.50.10140">
    <property type="entry name" value="Toll/interleukin-1 receptor homology (TIR) domain"/>
    <property type="match status" value="1"/>
</dbReference>
<dbReference type="InterPro" id="IPR035897">
    <property type="entry name" value="Toll_tir_struct_dom_sf"/>
</dbReference>
<feature type="domain" description="TIR" evidence="9">
    <location>
        <begin position="409"/>
        <end position="626"/>
    </location>
</feature>
<evidence type="ECO:0000256" key="2">
    <source>
        <dbReference type="ARBA" id="ARBA00022729"/>
    </source>
</evidence>
<keyword evidence="7" id="KW-1133">Transmembrane helix</keyword>
<reference evidence="11 12" key="1">
    <citation type="journal article" date="2007" name="Nature">
        <title>The medaka draft genome and insights into vertebrate genome evolution.</title>
        <authorList>
            <person name="Kasahara M."/>
            <person name="Naruse K."/>
            <person name="Sasaki S."/>
            <person name="Nakatani Y."/>
            <person name="Qu W."/>
            <person name="Ahsan B."/>
            <person name="Yamada T."/>
            <person name="Nagayasu Y."/>
            <person name="Doi K."/>
            <person name="Kasai Y."/>
            <person name="Jindo T."/>
            <person name="Kobayashi D."/>
            <person name="Shimada A."/>
            <person name="Toyoda A."/>
            <person name="Kuroki Y."/>
            <person name="Fujiyama A."/>
            <person name="Sasaki T."/>
            <person name="Shimizu A."/>
            <person name="Asakawa S."/>
            <person name="Shimizu N."/>
            <person name="Hashimoto S."/>
            <person name="Yang J."/>
            <person name="Lee Y."/>
            <person name="Matsushima K."/>
            <person name="Sugano S."/>
            <person name="Sakaizumi M."/>
            <person name="Narita T."/>
            <person name="Ohishi K."/>
            <person name="Haga S."/>
            <person name="Ohta F."/>
            <person name="Nomoto H."/>
            <person name="Nogata K."/>
            <person name="Morishita T."/>
            <person name="Endo T."/>
            <person name="Shin-I T."/>
            <person name="Takeda H."/>
            <person name="Morishita S."/>
            <person name="Kohara Y."/>
        </authorList>
    </citation>
    <scope>NUCLEOTIDE SEQUENCE [LARGE SCALE GENOMIC DNA]</scope>
    <source>
        <strain evidence="11 12">Hd-rR</strain>
    </source>
</reference>
<dbReference type="PANTHER" id="PTHR11890:SF3">
    <property type="entry name" value="INTERLEUKIN-1 RECEPTOR TYPE 2"/>
    <property type="match status" value="1"/>
</dbReference>
<keyword evidence="5" id="KW-0325">Glycoprotein</keyword>
<dbReference type="PRINTS" id="PR01536">
    <property type="entry name" value="INTRLKN1R12F"/>
</dbReference>
<dbReference type="InterPro" id="IPR013783">
    <property type="entry name" value="Ig-like_fold"/>
</dbReference>
<feature type="chain" id="PRO_5017398425" description="Zmp:0000000936" evidence="8">
    <location>
        <begin position="30"/>
        <end position="644"/>
    </location>
</feature>
<feature type="transmembrane region" description="Helical" evidence="7">
    <location>
        <begin position="360"/>
        <end position="385"/>
    </location>
</feature>
<comment type="similarity">
    <text evidence="1">Belongs to the interleukin-1 receptor family.</text>
</comment>
<dbReference type="SUPFAM" id="SSF52200">
    <property type="entry name" value="Toll/Interleukin receptor TIR domain"/>
    <property type="match status" value="1"/>
</dbReference>
<organism evidence="11 12">
    <name type="scientific">Oryzias latipes</name>
    <name type="common">Japanese rice fish</name>
    <name type="synonym">Japanese killifish</name>
    <dbReference type="NCBI Taxonomy" id="8090"/>
    <lineage>
        <taxon>Eukaryota</taxon>
        <taxon>Metazoa</taxon>
        <taxon>Chordata</taxon>
        <taxon>Craniata</taxon>
        <taxon>Vertebrata</taxon>
        <taxon>Euteleostomi</taxon>
        <taxon>Actinopterygii</taxon>
        <taxon>Neopterygii</taxon>
        <taxon>Teleostei</taxon>
        <taxon>Neoteleostei</taxon>
        <taxon>Acanthomorphata</taxon>
        <taxon>Ovalentaria</taxon>
        <taxon>Atherinomorphae</taxon>
        <taxon>Beloniformes</taxon>
        <taxon>Adrianichthyidae</taxon>
        <taxon>Oryziinae</taxon>
        <taxon>Oryzias</taxon>
    </lineage>
</organism>
<dbReference type="GO" id="GO:0005886">
    <property type="term" value="C:plasma membrane"/>
    <property type="evidence" value="ECO:0000318"/>
    <property type="project" value="GO_Central"/>
</dbReference>
<reference evidence="11" key="3">
    <citation type="submission" date="2025-09" db="UniProtKB">
        <authorList>
            <consortium name="Ensembl"/>
        </authorList>
    </citation>
    <scope>IDENTIFICATION</scope>
    <source>
        <strain evidence="11">Hd-rR</strain>
    </source>
</reference>
<dbReference type="InterPro" id="IPR007110">
    <property type="entry name" value="Ig-like_dom"/>
</dbReference>
<gene>
    <name evidence="11" type="primary">LOC101157495</name>
</gene>
<dbReference type="PROSITE" id="PS50104">
    <property type="entry name" value="TIR"/>
    <property type="match status" value="1"/>
</dbReference>
<dbReference type="PROSITE" id="PS50835">
    <property type="entry name" value="IG_LIKE"/>
    <property type="match status" value="1"/>
</dbReference>
<evidence type="ECO:0000256" key="4">
    <source>
        <dbReference type="ARBA" id="ARBA00023157"/>
    </source>
</evidence>
<dbReference type="SMART" id="SM00255">
    <property type="entry name" value="TIR"/>
    <property type="match status" value="1"/>
</dbReference>
<reference evidence="11" key="2">
    <citation type="submission" date="2025-08" db="UniProtKB">
        <authorList>
            <consortium name="Ensembl"/>
        </authorList>
    </citation>
    <scope>IDENTIFICATION</scope>
    <source>
        <strain evidence="11">Hd-rR</strain>
    </source>
</reference>
<accession>A0A3B3HD93</accession>
<evidence type="ECO:0000256" key="5">
    <source>
        <dbReference type="ARBA" id="ARBA00023180"/>
    </source>
</evidence>
<evidence type="ECO:0008006" key="13">
    <source>
        <dbReference type="Google" id="ProtNLM"/>
    </source>
</evidence>
<keyword evidence="7" id="KW-0472">Membrane</keyword>
<dbReference type="InterPro" id="IPR000157">
    <property type="entry name" value="TIR_dom"/>
</dbReference>
<dbReference type="FunCoup" id="A0A3B3HD93">
    <property type="interactions" value="729"/>
</dbReference>
<dbReference type="SUPFAM" id="SSF48726">
    <property type="entry name" value="Immunoglobulin"/>
    <property type="match status" value="1"/>
</dbReference>
<dbReference type="PRINTS" id="PR01537">
    <property type="entry name" value="INTRLKN1R1F"/>
</dbReference>
<evidence type="ECO:0000256" key="3">
    <source>
        <dbReference type="ARBA" id="ARBA00022737"/>
    </source>
</evidence>
<feature type="domain" description="Ig-like" evidence="10">
    <location>
        <begin position="143"/>
        <end position="235"/>
    </location>
</feature>
<dbReference type="GeneTree" id="ENSGT01090000259985"/>
<dbReference type="GO" id="GO:0004908">
    <property type="term" value="F:interleukin-1 receptor activity"/>
    <property type="evidence" value="ECO:0007669"/>
    <property type="project" value="InterPro"/>
</dbReference>
<evidence type="ECO:0000256" key="6">
    <source>
        <dbReference type="ARBA" id="ARBA00023319"/>
    </source>
</evidence>
<dbReference type="InterPro" id="IPR036179">
    <property type="entry name" value="Ig-like_dom_sf"/>
</dbReference>
<evidence type="ECO:0000256" key="8">
    <source>
        <dbReference type="SAM" id="SignalP"/>
    </source>
</evidence>
<proteinExistence type="inferred from homology"/>
<keyword evidence="3" id="KW-0677">Repeat</keyword>
<evidence type="ECO:0000313" key="11">
    <source>
        <dbReference type="Ensembl" id="ENSORLP00000029776.1"/>
    </source>
</evidence>
<dbReference type="AlphaFoldDB" id="A0A3B3HD93"/>
<keyword evidence="7" id="KW-0812">Transmembrane</keyword>
<dbReference type="STRING" id="8090.ENSORLP00000029776"/>
<evidence type="ECO:0000259" key="10">
    <source>
        <dbReference type="PROSITE" id="PS50835"/>
    </source>
</evidence>
<keyword evidence="2 8" id="KW-0732">Signal</keyword>
<protein>
    <recommendedName>
        <fullName evidence="13">Zmp:0000000936</fullName>
    </recommendedName>
</protein>
<dbReference type="Ensembl" id="ENSORLT00000029186.1">
    <property type="protein sequence ID" value="ENSORLP00000029776.1"/>
    <property type="gene ID" value="ENSORLG00000024138.1"/>
</dbReference>
<dbReference type="Proteomes" id="UP000001038">
    <property type="component" value="Chromosome 21"/>
</dbReference>